<dbReference type="Proteomes" id="UP000887116">
    <property type="component" value="Unassembled WGS sequence"/>
</dbReference>
<sequence length="133" mass="14930">MRDGLTATRRLVYAVGQRNVRYAITTFTGLWKNSEKNLYPKTLRSHACGMVLPRPSARLYAVGSVMFITPRHDITDLWKNSEQTSVSTDLRSDACGGLTATRPPVCGGSNVRYARHDITACEEFRTEICIHRP</sequence>
<evidence type="ECO:0000313" key="2">
    <source>
        <dbReference type="Proteomes" id="UP000887116"/>
    </source>
</evidence>
<dbReference type="EMBL" id="BMAO01025463">
    <property type="protein sequence ID" value="GFR02799.1"/>
    <property type="molecule type" value="Genomic_DNA"/>
</dbReference>
<accession>A0A8X6LD76</accession>
<reference evidence="1" key="1">
    <citation type="submission" date="2020-07" db="EMBL/GenBank/DDBJ databases">
        <title>Multicomponent nature underlies the extraordinary mechanical properties of spider dragline silk.</title>
        <authorList>
            <person name="Kono N."/>
            <person name="Nakamura H."/>
            <person name="Mori M."/>
            <person name="Yoshida Y."/>
            <person name="Ohtoshi R."/>
            <person name="Malay A.D."/>
            <person name="Moran D.A.P."/>
            <person name="Tomita M."/>
            <person name="Numata K."/>
            <person name="Arakawa K."/>
        </authorList>
    </citation>
    <scope>NUCLEOTIDE SEQUENCE</scope>
</reference>
<organism evidence="1 2">
    <name type="scientific">Trichonephila clavata</name>
    <name type="common">Joro spider</name>
    <name type="synonym">Nephila clavata</name>
    <dbReference type="NCBI Taxonomy" id="2740835"/>
    <lineage>
        <taxon>Eukaryota</taxon>
        <taxon>Metazoa</taxon>
        <taxon>Ecdysozoa</taxon>
        <taxon>Arthropoda</taxon>
        <taxon>Chelicerata</taxon>
        <taxon>Arachnida</taxon>
        <taxon>Araneae</taxon>
        <taxon>Araneomorphae</taxon>
        <taxon>Entelegynae</taxon>
        <taxon>Araneoidea</taxon>
        <taxon>Nephilidae</taxon>
        <taxon>Trichonephila</taxon>
    </lineage>
</organism>
<dbReference type="AlphaFoldDB" id="A0A8X6LD76"/>
<comment type="caution">
    <text evidence="1">The sequence shown here is derived from an EMBL/GenBank/DDBJ whole genome shotgun (WGS) entry which is preliminary data.</text>
</comment>
<keyword evidence="2" id="KW-1185">Reference proteome</keyword>
<evidence type="ECO:0000313" key="1">
    <source>
        <dbReference type="EMBL" id="GFR02799.1"/>
    </source>
</evidence>
<gene>
    <name evidence="1" type="ORF">TNCT_163741</name>
</gene>
<name>A0A8X6LD76_TRICU</name>
<proteinExistence type="predicted"/>
<protein>
    <submittedName>
        <fullName evidence="1">Uncharacterized protein</fullName>
    </submittedName>
</protein>
<feature type="non-terminal residue" evidence="1">
    <location>
        <position position="133"/>
    </location>
</feature>